<evidence type="ECO:0000256" key="1">
    <source>
        <dbReference type="ARBA" id="ARBA00008766"/>
    </source>
</evidence>
<dbReference type="InterPro" id="IPR000994">
    <property type="entry name" value="Pept_M24"/>
</dbReference>
<dbReference type="Gene3D" id="3.40.350.10">
    <property type="entry name" value="Creatinase/prolidase N-terminal domain"/>
    <property type="match status" value="2"/>
</dbReference>
<dbReference type="InterPro" id="IPR033740">
    <property type="entry name" value="Pept_M24B"/>
</dbReference>
<dbReference type="EMBL" id="JAWJZY010000006">
    <property type="protein sequence ID" value="MEE8659595.1"/>
    <property type="molecule type" value="Genomic_DNA"/>
</dbReference>
<keyword evidence="8" id="KW-1185">Reference proteome</keyword>
<dbReference type="CDD" id="cd01085">
    <property type="entry name" value="APP"/>
    <property type="match status" value="1"/>
</dbReference>
<organism evidence="7 8">
    <name type="scientific">Sorlinia euscelidii</name>
    <dbReference type="NCBI Taxonomy" id="3081148"/>
    <lineage>
        <taxon>Bacteria</taxon>
        <taxon>Pseudomonadati</taxon>
        <taxon>Pseudomonadota</taxon>
        <taxon>Alphaproteobacteria</taxon>
        <taxon>Acetobacterales</taxon>
        <taxon>Acetobacteraceae</taxon>
        <taxon>Sorlinia</taxon>
    </lineage>
</organism>
<dbReference type="Gene3D" id="3.90.230.10">
    <property type="entry name" value="Creatinase/methionine aminopeptidase superfamily"/>
    <property type="match status" value="1"/>
</dbReference>
<feature type="domain" description="Peptidase M24" evidence="4">
    <location>
        <begin position="308"/>
        <end position="520"/>
    </location>
</feature>
<evidence type="ECO:0000256" key="2">
    <source>
        <dbReference type="ARBA" id="ARBA00022723"/>
    </source>
</evidence>
<keyword evidence="7" id="KW-0031">Aminopeptidase</keyword>
<keyword evidence="3" id="KW-0378">Hydrolase</keyword>
<evidence type="ECO:0000259" key="6">
    <source>
        <dbReference type="Pfam" id="PF16188"/>
    </source>
</evidence>
<protein>
    <submittedName>
        <fullName evidence="7">Aminopeptidase P family protein</fullName>
    </submittedName>
</protein>
<keyword evidence="2" id="KW-0479">Metal-binding</keyword>
<dbReference type="SUPFAM" id="SSF53092">
    <property type="entry name" value="Creatinase/prolidase N-terminal domain"/>
    <property type="match status" value="1"/>
</dbReference>
<evidence type="ECO:0000256" key="3">
    <source>
        <dbReference type="ARBA" id="ARBA00022801"/>
    </source>
</evidence>
<dbReference type="SUPFAM" id="SSF55920">
    <property type="entry name" value="Creatinase/aminopeptidase"/>
    <property type="match status" value="1"/>
</dbReference>
<dbReference type="InterPro" id="IPR000587">
    <property type="entry name" value="Creatinase_N"/>
</dbReference>
<dbReference type="PANTHER" id="PTHR43763">
    <property type="entry name" value="XAA-PRO AMINOPEPTIDASE 1"/>
    <property type="match status" value="1"/>
</dbReference>
<dbReference type="RefSeq" id="WP_394820378.1">
    <property type="nucleotide sequence ID" value="NZ_JAWJZY010000006.1"/>
</dbReference>
<dbReference type="Pfam" id="PF16188">
    <property type="entry name" value="Peptidase_M24_C"/>
    <property type="match status" value="1"/>
</dbReference>
<gene>
    <name evidence="7" type="ORF">DOFOFD_11355</name>
</gene>
<dbReference type="InterPro" id="IPR050422">
    <property type="entry name" value="X-Pro_aminopeptidase_P"/>
</dbReference>
<accession>A0ABU7U7J3</accession>
<feature type="domain" description="Creatinase N-terminal" evidence="5">
    <location>
        <begin position="11"/>
        <end position="136"/>
    </location>
</feature>
<reference evidence="7 8" key="1">
    <citation type="submission" date="2023-10" db="EMBL/GenBank/DDBJ databases">
        <title>Sorlinia euscelidii gen. nov., sp. nov., an acetic acid bacteria isolated from the gut of Euscelidius variegatus emitter.</title>
        <authorList>
            <person name="Michoud G."/>
            <person name="Marasco R."/>
            <person name="Seferji K."/>
            <person name="Gonella E."/>
            <person name="Garuglieri E."/>
            <person name="Alma A."/>
            <person name="Mapelli F."/>
            <person name="Borin S."/>
            <person name="Daffonchio D."/>
            <person name="Crotti E."/>
        </authorList>
    </citation>
    <scope>NUCLEOTIDE SEQUENCE [LARGE SCALE GENOMIC DNA]</scope>
    <source>
        <strain evidence="7 8">EV16P</strain>
    </source>
</reference>
<feature type="domain" description="Peptidase M24 C-terminal" evidence="6">
    <location>
        <begin position="529"/>
        <end position="589"/>
    </location>
</feature>
<dbReference type="InterPro" id="IPR036005">
    <property type="entry name" value="Creatinase/aminopeptidase-like"/>
</dbReference>
<proteinExistence type="inferred from homology"/>
<dbReference type="GO" id="GO:0004177">
    <property type="term" value="F:aminopeptidase activity"/>
    <property type="evidence" value="ECO:0007669"/>
    <property type="project" value="UniProtKB-KW"/>
</dbReference>
<dbReference type="InterPro" id="IPR032416">
    <property type="entry name" value="Peptidase_M24_C"/>
</dbReference>
<evidence type="ECO:0000313" key="8">
    <source>
        <dbReference type="Proteomes" id="UP001312908"/>
    </source>
</evidence>
<evidence type="ECO:0000259" key="4">
    <source>
        <dbReference type="Pfam" id="PF00557"/>
    </source>
</evidence>
<name>A0ABU7U7J3_9PROT</name>
<keyword evidence="7" id="KW-0645">Protease</keyword>
<evidence type="ECO:0000259" key="5">
    <source>
        <dbReference type="Pfam" id="PF01321"/>
    </source>
</evidence>
<dbReference type="InterPro" id="IPR029149">
    <property type="entry name" value="Creatin/AminoP/Spt16_N"/>
</dbReference>
<dbReference type="PANTHER" id="PTHR43763:SF6">
    <property type="entry name" value="XAA-PRO AMINOPEPTIDASE 1"/>
    <property type="match status" value="1"/>
</dbReference>
<comment type="caution">
    <text evidence="7">The sequence shown here is derived from an EMBL/GenBank/DDBJ whole genome shotgun (WGS) entry which is preliminary data.</text>
</comment>
<evidence type="ECO:0000313" key="7">
    <source>
        <dbReference type="EMBL" id="MEE8659595.1"/>
    </source>
</evidence>
<dbReference type="Pfam" id="PF01321">
    <property type="entry name" value="Creatinase_N"/>
    <property type="match status" value="1"/>
</dbReference>
<comment type="similarity">
    <text evidence="1">Belongs to the peptidase M24B family.</text>
</comment>
<dbReference type="Pfam" id="PF00557">
    <property type="entry name" value="Peptidase_M24"/>
    <property type="match status" value="1"/>
</dbReference>
<dbReference type="Pfam" id="PF16189">
    <property type="entry name" value="Creatinase_N_2"/>
    <property type="match status" value="1"/>
</dbReference>
<sequence length="591" mass="64619">MTLSASRDSIRHIRAQLSAEGLDGFILPRGDEFLGEYVAPYAERLAWLTGFTGSAGLAILLQDEGAVFSDGRYTEQLRNQLDPSIWSAQSLVAGGPQKWVAARQKPLKLGYDPRLTSKALFKNFDAMSSVTLVPCAQNPIDAAWVTQPEKPDGKVQLLDRQFSGQNSLQKRTHIGQILAEHGHDAAMITDPTCLAWLLNMRGDDVPYTPVVLGFGRITPDGAVTAFIDEARLPENAAAHFGPGVTFAPPEALPQSLENLRGKIVRLDPESASVWFRQHLDAIGAKPVHDADPCHLLKAQKNDVELDGARRIQRIDSAALCKFLHFVTGSGVGRRESELADHLLRFRSGSAEFREESFPAISAAGPNAALPHYRAIEGQDRELTANQIYLIDSGGQYEAGTTDVTRTIWIGPNAPDDAICDAFTRVLKGHIAIARAIFPVGSPGYRLDPLARYALWQAGLDYDHGTGHGVGSYLSVHEGPQNIGAAPRPTPLMPGMIVSNEPGYYEPGHFGIRSENLLIVKVAPRTGPREFLTFETLNYAPFDRKMIRPALLSTEEIDWINAYHAKTRAEISPLLEGDARAWLMEACAPLNC</sequence>
<dbReference type="Proteomes" id="UP001312908">
    <property type="component" value="Unassembled WGS sequence"/>
</dbReference>